<dbReference type="AlphaFoldDB" id="A0AAE1HHR0"/>
<feature type="compositionally biased region" description="Polar residues" evidence="1">
    <location>
        <begin position="76"/>
        <end position="91"/>
    </location>
</feature>
<feature type="region of interest" description="Disordered" evidence="1">
    <location>
        <begin position="22"/>
        <end position="120"/>
    </location>
</feature>
<evidence type="ECO:0000313" key="3">
    <source>
        <dbReference type="Proteomes" id="UP001219518"/>
    </source>
</evidence>
<evidence type="ECO:0000313" key="2">
    <source>
        <dbReference type="EMBL" id="KAK3921587.1"/>
    </source>
</evidence>
<dbReference type="Proteomes" id="UP001219518">
    <property type="component" value="Unassembled WGS sequence"/>
</dbReference>
<protein>
    <submittedName>
        <fullName evidence="2">Transcription factor GATA-6</fullName>
    </submittedName>
</protein>
<name>A0AAE1HHR0_9NEOP</name>
<sequence length="141" mass="16432">MPKIVIFEGSMRECINYTRFVNRPYQKREEKGKNQQRKRNPNNIKDVQDAHKWQRNNNDMTTQDESSGSDDEMSITEHTTTNDSNKGSSTTSKERSDTINKTSIKQKNNEPSTEDLLKDNHAVKVSKIQLNEQQKARNFQK</sequence>
<feature type="compositionally biased region" description="Polar residues" evidence="1">
    <location>
        <begin position="55"/>
        <end position="66"/>
    </location>
</feature>
<comment type="caution">
    <text evidence="2">The sequence shown here is derived from an EMBL/GenBank/DDBJ whole genome shotgun (WGS) entry which is preliminary data.</text>
</comment>
<organism evidence="2 3">
    <name type="scientific">Frankliniella fusca</name>
    <dbReference type="NCBI Taxonomy" id="407009"/>
    <lineage>
        <taxon>Eukaryota</taxon>
        <taxon>Metazoa</taxon>
        <taxon>Ecdysozoa</taxon>
        <taxon>Arthropoda</taxon>
        <taxon>Hexapoda</taxon>
        <taxon>Insecta</taxon>
        <taxon>Pterygota</taxon>
        <taxon>Neoptera</taxon>
        <taxon>Paraneoptera</taxon>
        <taxon>Thysanoptera</taxon>
        <taxon>Terebrantia</taxon>
        <taxon>Thripoidea</taxon>
        <taxon>Thripidae</taxon>
        <taxon>Frankliniella</taxon>
    </lineage>
</organism>
<keyword evidence="3" id="KW-1185">Reference proteome</keyword>
<reference evidence="2" key="2">
    <citation type="journal article" date="2023" name="BMC Genomics">
        <title>Pest status, molecular evolution, and epigenetic factors derived from the genome assembly of Frankliniella fusca, a thysanopteran phytovirus vector.</title>
        <authorList>
            <person name="Catto M.A."/>
            <person name="Labadie P.E."/>
            <person name="Jacobson A.L."/>
            <person name="Kennedy G.G."/>
            <person name="Srinivasan R."/>
            <person name="Hunt B.G."/>
        </authorList>
    </citation>
    <scope>NUCLEOTIDE SEQUENCE</scope>
    <source>
        <strain evidence="2">PL_HMW_Pooled</strain>
    </source>
</reference>
<reference evidence="2" key="1">
    <citation type="submission" date="2021-07" db="EMBL/GenBank/DDBJ databases">
        <authorList>
            <person name="Catto M.A."/>
            <person name="Jacobson A."/>
            <person name="Kennedy G."/>
            <person name="Labadie P."/>
            <person name="Hunt B.G."/>
            <person name="Srinivasan R."/>
        </authorList>
    </citation>
    <scope>NUCLEOTIDE SEQUENCE</scope>
    <source>
        <strain evidence="2">PL_HMW_Pooled</strain>
        <tissue evidence="2">Head</tissue>
    </source>
</reference>
<accession>A0AAE1HHR0</accession>
<dbReference type="EMBL" id="JAHWGI010001040">
    <property type="protein sequence ID" value="KAK3921587.1"/>
    <property type="molecule type" value="Genomic_DNA"/>
</dbReference>
<feature type="compositionally biased region" description="Polar residues" evidence="1">
    <location>
        <begin position="99"/>
        <end position="111"/>
    </location>
</feature>
<evidence type="ECO:0000256" key="1">
    <source>
        <dbReference type="SAM" id="MobiDB-lite"/>
    </source>
</evidence>
<proteinExistence type="predicted"/>
<gene>
    <name evidence="2" type="ORF">KUF71_010759</name>
</gene>